<proteinExistence type="predicted"/>
<protein>
    <recommendedName>
        <fullName evidence="1">BEN domain-containing protein</fullName>
    </recommendedName>
</protein>
<dbReference type="SMART" id="SM01025">
    <property type="entry name" value="BEN"/>
    <property type="match status" value="1"/>
</dbReference>
<evidence type="ECO:0000313" key="3">
    <source>
        <dbReference type="Proteomes" id="UP001364617"/>
    </source>
</evidence>
<dbReference type="PROSITE" id="PS51457">
    <property type="entry name" value="BEN"/>
    <property type="match status" value="1"/>
</dbReference>
<evidence type="ECO:0000259" key="1">
    <source>
        <dbReference type="PROSITE" id="PS51457"/>
    </source>
</evidence>
<feature type="domain" description="BEN" evidence="1">
    <location>
        <begin position="64"/>
        <end position="161"/>
    </location>
</feature>
<gene>
    <name evidence="2" type="ORF">R3I93_014290</name>
</gene>
<comment type="caution">
    <text evidence="2">The sequence shown here is derived from an EMBL/GenBank/DDBJ whole genome shotgun (WGS) entry which is preliminary data.</text>
</comment>
<dbReference type="EMBL" id="JAYKXH010000015">
    <property type="protein sequence ID" value="KAK7143077.1"/>
    <property type="molecule type" value="Genomic_DNA"/>
</dbReference>
<reference evidence="2 3" key="1">
    <citation type="submission" date="2024-02" db="EMBL/GenBank/DDBJ databases">
        <title>Chromosome-level genome assembly of the Eurasian Minnow (Phoxinus phoxinus).</title>
        <authorList>
            <person name="Oriowo T.O."/>
            <person name="Martin S."/>
            <person name="Stange M."/>
            <person name="Chrysostomakis Y."/>
            <person name="Brown T."/>
            <person name="Winkler S."/>
            <person name="Kukowka S."/>
            <person name="Myers E.W."/>
            <person name="Bohne A."/>
        </authorList>
    </citation>
    <scope>NUCLEOTIDE SEQUENCE [LARGE SCALE GENOMIC DNA]</scope>
    <source>
        <strain evidence="2">ZFMK-TIS-60720</strain>
        <tissue evidence="2">Whole Organism</tissue>
    </source>
</reference>
<dbReference type="Gene3D" id="1.10.10.2590">
    <property type="entry name" value="BEN domain"/>
    <property type="match status" value="1"/>
</dbReference>
<dbReference type="InterPro" id="IPR018379">
    <property type="entry name" value="BEN_domain"/>
</dbReference>
<dbReference type="Pfam" id="PF10523">
    <property type="entry name" value="BEN"/>
    <property type="match status" value="1"/>
</dbReference>
<evidence type="ECO:0000313" key="2">
    <source>
        <dbReference type="EMBL" id="KAK7143077.1"/>
    </source>
</evidence>
<dbReference type="AlphaFoldDB" id="A0AAN9CP46"/>
<organism evidence="2 3">
    <name type="scientific">Phoxinus phoxinus</name>
    <name type="common">Eurasian minnow</name>
    <dbReference type="NCBI Taxonomy" id="58324"/>
    <lineage>
        <taxon>Eukaryota</taxon>
        <taxon>Metazoa</taxon>
        <taxon>Chordata</taxon>
        <taxon>Craniata</taxon>
        <taxon>Vertebrata</taxon>
        <taxon>Euteleostomi</taxon>
        <taxon>Actinopterygii</taxon>
        <taxon>Neopterygii</taxon>
        <taxon>Teleostei</taxon>
        <taxon>Ostariophysi</taxon>
        <taxon>Cypriniformes</taxon>
        <taxon>Leuciscidae</taxon>
        <taxon>Phoxininae</taxon>
        <taxon>Phoxinus</taxon>
    </lineage>
</organism>
<sequence>MSEKKFQKRVHQLLVDIKDRIHVATSAGTAYELNPANTEEELNALGDRLEDVNEGAELVEIYPGSEVFVSRSAWRAASYAITSTAMVRCLICSVFDMETLLRSNLRGGKSKTACGEEARDGLDSGKVKAIMNAVIKRHEKATVGQLGQAINSKLAELRFQNKKK</sequence>
<keyword evidence="3" id="KW-1185">Reference proteome</keyword>
<dbReference type="Proteomes" id="UP001364617">
    <property type="component" value="Unassembled WGS sequence"/>
</dbReference>
<name>A0AAN9CP46_9TELE</name>
<accession>A0AAN9CP46</accession>
<dbReference type="GO" id="GO:0003677">
    <property type="term" value="F:DNA binding"/>
    <property type="evidence" value="ECO:0007669"/>
    <property type="project" value="InterPro"/>
</dbReference>